<evidence type="ECO:0000313" key="2">
    <source>
        <dbReference type="Proteomes" id="UP000660110"/>
    </source>
</evidence>
<dbReference type="RefSeq" id="WP_188379226.1">
    <property type="nucleotide sequence ID" value="NZ_BMEL01000009.1"/>
</dbReference>
<name>A0A917EZ83_HALAA</name>
<dbReference type="Proteomes" id="UP000660110">
    <property type="component" value="Unassembled WGS sequence"/>
</dbReference>
<proteinExistence type="predicted"/>
<reference evidence="1" key="2">
    <citation type="submission" date="2020-09" db="EMBL/GenBank/DDBJ databases">
        <authorList>
            <person name="Sun Q."/>
            <person name="Zhou Y."/>
        </authorList>
    </citation>
    <scope>NUCLEOTIDE SEQUENCE</scope>
    <source>
        <strain evidence="1">CGMCC 1.12153</strain>
    </source>
</reference>
<dbReference type="AlphaFoldDB" id="A0A917EZ83"/>
<dbReference type="EMBL" id="BMEL01000009">
    <property type="protein sequence ID" value="GGF36248.1"/>
    <property type="molecule type" value="Genomic_DNA"/>
</dbReference>
<protein>
    <submittedName>
        <fullName evidence="1">Uncharacterized protein</fullName>
    </submittedName>
</protein>
<reference evidence="1" key="1">
    <citation type="journal article" date="2014" name="Int. J. Syst. Evol. Microbiol.">
        <title>Complete genome sequence of Corynebacterium casei LMG S-19264T (=DSM 44701T), isolated from a smear-ripened cheese.</title>
        <authorList>
            <consortium name="US DOE Joint Genome Institute (JGI-PGF)"/>
            <person name="Walter F."/>
            <person name="Albersmeier A."/>
            <person name="Kalinowski J."/>
            <person name="Ruckert C."/>
        </authorList>
    </citation>
    <scope>NUCLEOTIDE SEQUENCE</scope>
    <source>
        <strain evidence="1">CGMCC 1.12153</strain>
    </source>
</reference>
<sequence length="204" mass="23606">MEKNNIIGDKIIAAEATITTANSYNPIPPTTFSGIKDIPLYEGLRPTNHEYIKEGNHWNDIYNFYLKELPRNGWKVEYKQSAADKNSDVTGFMSRWRKKGIEWELSLYGSYFKMNNQTEVIFDKTPIYHSTTWIEEVPTSICIQQNTSNESCNELNDKAQIEGIVNFINNAIDWEEAVLPREKTSIIDFGDIEMKATKKFTFNQ</sequence>
<gene>
    <name evidence="1" type="ORF">GCM10010954_39060</name>
</gene>
<organism evidence="1 2">
    <name type="scientific">Halobacillus andaensis</name>
    <dbReference type="NCBI Taxonomy" id="1176239"/>
    <lineage>
        <taxon>Bacteria</taxon>
        <taxon>Bacillati</taxon>
        <taxon>Bacillota</taxon>
        <taxon>Bacilli</taxon>
        <taxon>Bacillales</taxon>
        <taxon>Bacillaceae</taxon>
        <taxon>Halobacillus</taxon>
    </lineage>
</organism>
<keyword evidence="2" id="KW-1185">Reference proteome</keyword>
<evidence type="ECO:0000313" key="1">
    <source>
        <dbReference type="EMBL" id="GGF36248.1"/>
    </source>
</evidence>
<comment type="caution">
    <text evidence="1">The sequence shown here is derived from an EMBL/GenBank/DDBJ whole genome shotgun (WGS) entry which is preliminary data.</text>
</comment>
<accession>A0A917EZ83</accession>